<evidence type="ECO:0000259" key="2">
    <source>
        <dbReference type="PROSITE" id="PS50405"/>
    </source>
</evidence>
<dbReference type="Gene3D" id="3.40.30.10">
    <property type="entry name" value="Glutaredoxin"/>
    <property type="match status" value="1"/>
</dbReference>
<dbReference type="RefSeq" id="WP_149612922.1">
    <property type="nucleotide sequence ID" value="NZ_VTUX01000010.1"/>
</dbReference>
<proteinExistence type="predicted"/>
<dbReference type="SFLD" id="SFLDG00358">
    <property type="entry name" value="Main_(cytGST)"/>
    <property type="match status" value="1"/>
</dbReference>
<dbReference type="SUPFAM" id="SSF52833">
    <property type="entry name" value="Thioredoxin-like"/>
    <property type="match status" value="1"/>
</dbReference>
<dbReference type="InterPro" id="IPR036249">
    <property type="entry name" value="Thioredoxin-like_sf"/>
</dbReference>
<dbReference type="InterPro" id="IPR040079">
    <property type="entry name" value="Glutathione_S-Trfase"/>
</dbReference>
<dbReference type="EMBL" id="VTUX01000010">
    <property type="protein sequence ID" value="KAA1188457.1"/>
    <property type="molecule type" value="Genomic_DNA"/>
</dbReference>
<organism evidence="3 4">
    <name type="scientific">Pseudohalioglobus sediminis</name>
    <dbReference type="NCBI Taxonomy" id="2606449"/>
    <lineage>
        <taxon>Bacteria</taxon>
        <taxon>Pseudomonadati</taxon>
        <taxon>Pseudomonadota</taxon>
        <taxon>Gammaproteobacteria</taxon>
        <taxon>Cellvibrionales</taxon>
        <taxon>Halieaceae</taxon>
        <taxon>Pseudohalioglobus</taxon>
    </lineage>
</organism>
<feature type="domain" description="GST C-terminal" evidence="2">
    <location>
        <begin position="84"/>
        <end position="211"/>
    </location>
</feature>
<protein>
    <submittedName>
        <fullName evidence="3">Glutathione S-transferase family protein</fullName>
    </submittedName>
</protein>
<dbReference type="SFLD" id="SFLDG01150">
    <property type="entry name" value="Main.1:_Beta-like"/>
    <property type="match status" value="1"/>
</dbReference>
<dbReference type="SFLD" id="SFLDS00019">
    <property type="entry name" value="Glutathione_Transferase_(cytos"/>
    <property type="match status" value="1"/>
</dbReference>
<evidence type="ECO:0000313" key="3">
    <source>
        <dbReference type="EMBL" id="KAA1188457.1"/>
    </source>
</evidence>
<dbReference type="InterPro" id="IPR036282">
    <property type="entry name" value="Glutathione-S-Trfase_C_sf"/>
</dbReference>
<gene>
    <name evidence="3" type="ORF">F0M18_18355</name>
</gene>
<dbReference type="SUPFAM" id="SSF47616">
    <property type="entry name" value="GST C-terminal domain-like"/>
    <property type="match status" value="1"/>
</dbReference>
<dbReference type="InterPro" id="IPR004045">
    <property type="entry name" value="Glutathione_S-Trfase_N"/>
</dbReference>
<sequence length="212" mass="24936">MKLWHCAGSRSLRPLWALEEMGLEYDIEILPFPPRVFQRDYLEVNALGTVPYFVDGDTHMTESSAICQYLVDRYQQYDFGLRPEHAQYGDYLNWLHHADATLTFPQTISMRYYYLEPSPEKQAVADDYAKWFIARLRRLDAHLESHEFLVDGRFTIADIAVTYALFFARALQLDERFKPQTRNYLERMTSRPAFKRAEGQGEPLQLPARDQV</sequence>
<dbReference type="InterPro" id="IPR010987">
    <property type="entry name" value="Glutathione-S-Trfase_C-like"/>
</dbReference>
<dbReference type="PANTHER" id="PTHR44051">
    <property type="entry name" value="GLUTATHIONE S-TRANSFERASE-RELATED"/>
    <property type="match status" value="1"/>
</dbReference>
<comment type="caution">
    <text evidence="3">The sequence shown here is derived from an EMBL/GenBank/DDBJ whole genome shotgun (WGS) entry which is preliminary data.</text>
</comment>
<dbReference type="GO" id="GO:0016740">
    <property type="term" value="F:transferase activity"/>
    <property type="evidence" value="ECO:0007669"/>
    <property type="project" value="UniProtKB-KW"/>
</dbReference>
<keyword evidence="4" id="KW-1185">Reference proteome</keyword>
<feature type="domain" description="GST N-terminal" evidence="1">
    <location>
        <begin position="1"/>
        <end position="78"/>
    </location>
</feature>
<accession>A0A5B0WPE3</accession>
<dbReference type="PROSITE" id="PS50404">
    <property type="entry name" value="GST_NTER"/>
    <property type="match status" value="1"/>
</dbReference>
<reference evidence="3 4" key="1">
    <citation type="submission" date="2019-09" db="EMBL/GenBank/DDBJ databases">
        <authorList>
            <person name="Chen X.-Y."/>
        </authorList>
    </citation>
    <scope>NUCLEOTIDE SEQUENCE [LARGE SCALE GENOMIC DNA]</scope>
    <source>
        <strain evidence="3 4">NY5</strain>
    </source>
</reference>
<name>A0A5B0WPE3_9GAMM</name>
<evidence type="ECO:0000259" key="1">
    <source>
        <dbReference type="PROSITE" id="PS50404"/>
    </source>
</evidence>
<dbReference type="PANTHER" id="PTHR44051:SF21">
    <property type="entry name" value="GLUTATHIONE S-TRANSFERASE FAMILY PROTEIN"/>
    <property type="match status" value="1"/>
</dbReference>
<dbReference type="Pfam" id="PF00043">
    <property type="entry name" value="GST_C"/>
    <property type="match status" value="1"/>
</dbReference>
<keyword evidence="3" id="KW-0808">Transferase</keyword>
<dbReference type="Gene3D" id="1.20.1050.10">
    <property type="match status" value="1"/>
</dbReference>
<dbReference type="Pfam" id="PF13409">
    <property type="entry name" value="GST_N_2"/>
    <property type="match status" value="1"/>
</dbReference>
<dbReference type="PROSITE" id="PS50405">
    <property type="entry name" value="GST_CTER"/>
    <property type="match status" value="1"/>
</dbReference>
<dbReference type="Proteomes" id="UP000323708">
    <property type="component" value="Unassembled WGS sequence"/>
</dbReference>
<dbReference type="CDD" id="cd03046">
    <property type="entry name" value="GST_N_GTT1_like"/>
    <property type="match status" value="1"/>
</dbReference>
<dbReference type="AlphaFoldDB" id="A0A5B0WPE3"/>
<dbReference type="InterPro" id="IPR004046">
    <property type="entry name" value="GST_C"/>
</dbReference>
<evidence type="ECO:0000313" key="4">
    <source>
        <dbReference type="Proteomes" id="UP000323708"/>
    </source>
</evidence>